<evidence type="ECO:0000313" key="1">
    <source>
        <dbReference type="EMBL" id="KAF8409324.1"/>
    </source>
</evidence>
<comment type="caution">
    <text evidence="1">The sequence shown here is derived from an EMBL/GenBank/DDBJ whole genome shotgun (WGS) entry which is preliminary data.</text>
</comment>
<organism evidence="1 2">
    <name type="scientific">Tetracentron sinense</name>
    <name type="common">Spur-leaf</name>
    <dbReference type="NCBI Taxonomy" id="13715"/>
    <lineage>
        <taxon>Eukaryota</taxon>
        <taxon>Viridiplantae</taxon>
        <taxon>Streptophyta</taxon>
        <taxon>Embryophyta</taxon>
        <taxon>Tracheophyta</taxon>
        <taxon>Spermatophyta</taxon>
        <taxon>Magnoliopsida</taxon>
        <taxon>Trochodendrales</taxon>
        <taxon>Trochodendraceae</taxon>
        <taxon>Tetracentron</taxon>
    </lineage>
</organism>
<reference evidence="1 2" key="1">
    <citation type="submission" date="2020-04" db="EMBL/GenBank/DDBJ databases">
        <title>Plant Genome Project.</title>
        <authorList>
            <person name="Zhang R.-G."/>
        </authorList>
    </citation>
    <scope>NUCLEOTIDE SEQUENCE [LARGE SCALE GENOMIC DNA]</scope>
    <source>
        <strain evidence="1">YNK0</strain>
        <tissue evidence="1">Leaf</tissue>
    </source>
</reference>
<gene>
    <name evidence="1" type="ORF">HHK36_005398</name>
</gene>
<proteinExistence type="predicted"/>
<name>A0A835DQN9_TETSI</name>
<dbReference type="AlphaFoldDB" id="A0A835DQN9"/>
<accession>A0A835DQN9</accession>
<protein>
    <submittedName>
        <fullName evidence="1">Uncharacterized protein</fullName>
    </submittedName>
</protein>
<dbReference type="Proteomes" id="UP000655225">
    <property type="component" value="Unassembled WGS sequence"/>
</dbReference>
<sequence>MRHSLWHISFVFRTELPSDTKEYWVKDFLGKAVELVAGKLHILDGFNRPIMLEFDLDIPPSWTLNSALAAHAGLHVTGASSHVRYRQASIDAMAEVVQLEMGIDGDWRGKSCRLFSVF</sequence>
<dbReference type="EMBL" id="JABCRI010000003">
    <property type="protein sequence ID" value="KAF8409324.1"/>
    <property type="molecule type" value="Genomic_DNA"/>
</dbReference>
<evidence type="ECO:0000313" key="2">
    <source>
        <dbReference type="Proteomes" id="UP000655225"/>
    </source>
</evidence>
<keyword evidence="2" id="KW-1185">Reference proteome</keyword>